<feature type="active site" description="Charge relay system" evidence="10 11">
    <location>
        <position position="184"/>
    </location>
</feature>
<dbReference type="EC" id="4.3.3.6" evidence="10"/>
<dbReference type="NCBIfam" id="TIGR03800">
    <property type="entry name" value="PLP_synth_Pdx2"/>
    <property type="match status" value="1"/>
</dbReference>
<dbReference type="PROSITE" id="PS51273">
    <property type="entry name" value="GATASE_TYPE_1"/>
    <property type="match status" value="1"/>
</dbReference>
<feature type="binding site" evidence="10 12">
    <location>
        <position position="120"/>
    </location>
    <ligand>
        <name>L-glutamine</name>
        <dbReference type="ChEBI" id="CHEBI:58359"/>
    </ligand>
</feature>
<feature type="active site" description="Nucleophile" evidence="10 11">
    <location>
        <position position="92"/>
    </location>
</feature>
<name>A0A511AV19_9LACT</name>
<evidence type="ECO:0000256" key="8">
    <source>
        <dbReference type="ARBA" id="ARBA00054599"/>
    </source>
</evidence>
<keyword evidence="4 10" id="KW-0315">Glutamine amidotransferase</keyword>
<reference evidence="13 14" key="1">
    <citation type="submission" date="2019-07" db="EMBL/GenBank/DDBJ databases">
        <title>Whole genome shotgun sequence of Alkalibacterium kapii NBRC 103247.</title>
        <authorList>
            <person name="Hosoyama A."/>
            <person name="Uohara A."/>
            <person name="Ohji S."/>
            <person name="Ichikawa N."/>
        </authorList>
    </citation>
    <scope>NUCLEOTIDE SEQUENCE [LARGE SCALE GENOMIC DNA]</scope>
    <source>
        <strain evidence="13 14">NBRC 103247</strain>
    </source>
</reference>
<dbReference type="InterPro" id="IPR002161">
    <property type="entry name" value="PdxT/SNO"/>
</dbReference>
<proteinExistence type="inferred from homology"/>
<dbReference type="PANTHER" id="PTHR31559">
    <property type="entry name" value="PYRIDOXAL 5'-PHOSPHATE SYNTHASE SUBUNIT SNO"/>
    <property type="match status" value="1"/>
</dbReference>
<feature type="binding site" evidence="10 12">
    <location>
        <begin position="148"/>
        <end position="149"/>
    </location>
    <ligand>
        <name>L-glutamine</name>
        <dbReference type="ChEBI" id="CHEBI:58359"/>
    </ligand>
</feature>
<dbReference type="GO" id="GO:0036381">
    <property type="term" value="F:pyridoxal 5'-phosphate synthase (glutamine hydrolysing) activity"/>
    <property type="evidence" value="ECO:0007669"/>
    <property type="project" value="UniProtKB-UniRule"/>
</dbReference>
<dbReference type="PROSITE" id="PS01236">
    <property type="entry name" value="PDXT_SNO_1"/>
    <property type="match status" value="1"/>
</dbReference>
<dbReference type="GO" id="GO:0008614">
    <property type="term" value="P:pyridoxine metabolic process"/>
    <property type="evidence" value="ECO:0007669"/>
    <property type="project" value="TreeGrafter"/>
</dbReference>
<dbReference type="GO" id="GO:0006543">
    <property type="term" value="P:L-glutamine catabolic process"/>
    <property type="evidence" value="ECO:0007669"/>
    <property type="project" value="UniProtKB-UniRule"/>
</dbReference>
<evidence type="ECO:0000256" key="3">
    <source>
        <dbReference type="ARBA" id="ARBA00022898"/>
    </source>
</evidence>
<comment type="catalytic activity">
    <reaction evidence="7 10">
        <text>L-glutamine + H2O = L-glutamate + NH4(+)</text>
        <dbReference type="Rhea" id="RHEA:15889"/>
        <dbReference type="ChEBI" id="CHEBI:15377"/>
        <dbReference type="ChEBI" id="CHEBI:28938"/>
        <dbReference type="ChEBI" id="CHEBI:29985"/>
        <dbReference type="ChEBI" id="CHEBI:58359"/>
        <dbReference type="EC" id="3.5.1.2"/>
    </reaction>
</comment>
<dbReference type="UniPathway" id="UPA00245"/>
<evidence type="ECO:0000256" key="2">
    <source>
        <dbReference type="ARBA" id="ARBA00022801"/>
    </source>
</evidence>
<protein>
    <recommendedName>
        <fullName evidence="10">Pyridoxal 5'-phosphate synthase subunit PdxT</fullName>
        <ecNumber evidence="10">4.3.3.6</ecNumber>
    </recommendedName>
    <alternativeName>
        <fullName evidence="10">Pdx2</fullName>
    </alternativeName>
    <alternativeName>
        <fullName evidence="10">Pyridoxal 5'-phosphate synthase glutaminase subunit</fullName>
        <ecNumber evidence="10">3.5.1.2</ecNumber>
    </alternativeName>
</protein>
<gene>
    <name evidence="10 13" type="primary">pdxT</name>
    <name evidence="13" type="ORF">AKA01nite_16670</name>
</gene>
<evidence type="ECO:0000256" key="6">
    <source>
        <dbReference type="ARBA" id="ARBA00047992"/>
    </source>
</evidence>
<dbReference type="AlphaFoldDB" id="A0A511AV19"/>
<evidence type="ECO:0000256" key="12">
    <source>
        <dbReference type="PIRSR" id="PIRSR005639-2"/>
    </source>
</evidence>
<accession>A0A511AV19</accession>
<evidence type="ECO:0000256" key="11">
    <source>
        <dbReference type="PIRSR" id="PIRSR005639-1"/>
    </source>
</evidence>
<evidence type="ECO:0000313" key="13">
    <source>
        <dbReference type="EMBL" id="GEK92045.1"/>
    </source>
</evidence>
<dbReference type="GO" id="GO:1903600">
    <property type="term" value="C:glutaminase complex"/>
    <property type="evidence" value="ECO:0007669"/>
    <property type="project" value="TreeGrafter"/>
</dbReference>
<dbReference type="RefSeq" id="WP_281282447.1">
    <property type="nucleotide sequence ID" value="NZ_BJUY01000027.1"/>
</dbReference>
<dbReference type="PIRSF" id="PIRSF005639">
    <property type="entry name" value="Glut_amidoT_SNO"/>
    <property type="match status" value="1"/>
</dbReference>
<comment type="catalytic activity">
    <reaction evidence="6 10">
        <text>aldehydo-D-ribose 5-phosphate + D-glyceraldehyde 3-phosphate + L-glutamine = pyridoxal 5'-phosphate + L-glutamate + phosphate + 3 H2O + H(+)</text>
        <dbReference type="Rhea" id="RHEA:31507"/>
        <dbReference type="ChEBI" id="CHEBI:15377"/>
        <dbReference type="ChEBI" id="CHEBI:15378"/>
        <dbReference type="ChEBI" id="CHEBI:29985"/>
        <dbReference type="ChEBI" id="CHEBI:43474"/>
        <dbReference type="ChEBI" id="CHEBI:58273"/>
        <dbReference type="ChEBI" id="CHEBI:58359"/>
        <dbReference type="ChEBI" id="CHEBI:59776"/>
        <dbReference type="ChEBI" id="CHEBI:597326"/>
        <dbReference type="EC" id="4.3.3.6"/>
    </reaction>
</comment>
<evidence type="ECO:0000256" key="7">
    <source>
        <dbReference type="ARBA" id="ARBA00049534"/>
    </source>
</evidence>
<dbReference type="FunFam" id="3.40.50.880:FF:000010">
    <property type="entry name" value="uncharacterized protein LOC100176842 isoform X2"/>
    <property type="match status" value="1"/>
</dbReference>
<dbReference type="GO" id="GO:0004359">
    <property type="term" value="F:glutaminase activity"/>
    <property type="evidence" value="ECO:0007669"/>
    <property type="project" value="UniProtKB-UniRule"/>
</dbReference>
<sequence length="208" mass="22762">MKLDECRNADGKSRKKVGVLDVQGAVREHLLALKTVGVKAVSVKLPEDFDELDGLIIPGGESTAIGRLIREQGLEDRLRTFYKEGKGIFGTCAGLILCSTDESHETNDLRLGFIDIEVERNGFGRQVASFETSLDFTGIEQKVEAVFIRAPYIQSVGPGVKVLAAVDDKIVAAEQKNVLVTAFHPELTEDNVVLNYFLNHFVGLSVTN</sequence>
<feature type="binding site" evidence="10 12">
    <location>
        <begin position="60"/>
        <end position="62"/>
    </location>
    <ligand>
        <name>L-glutamine</name>
        <dbReference type="ChEBI" id="CHEBI:58359"/>
    </ligand>
</feature>
<dbReference type="InterPro" id="IPR021196">
    <property type="entry name" value="PdxT/SNO_CS"/>
</dbReference>
<comment type="subunit">
    <text evidence="9 10">In the presence of PdxS, forms a dodecamer of heterodimers. Only shows activity in the heterodimer.</text>
</comment>
<evidence type="ECO:0000313" key="14">
    <source>
        <dbReference type="Proteomes" id="UP000321662"/>
    </source>
</evidence>
<dbReference type="PANTHER" id="PTHR31559:SF0">
    <property type="entry name" value="PYRIDOXAL 5'-PHOSPHATE SYNTHASE SUBUNIT SNO1-RELATED"/>
    <property type="match status" value="1"/>
</dbReference>
<dbReference type="GO" id="GO:0005829">
    <property type="term" value="C:cytosol"/>
    <property type="evidence" value="ECO:0007669"/>
    <property type="project" value="TreeGrafter"/>
</dbReference>
<dbReference type="SUPFAM" id="SSF52317">
    <property type="entry name" value="Class I glutamine amidotransferase-like"/>
    <property type="match status" value="1"/>
</dbReference>
<keyword evidence="2 10" id="KW-0378">Hydrolase</keyword>
<feature type="active site" description="Charge relay system" evidence="10 11">
    <location>
        <position position="186"/>
    </location>
</feature>
<dbReference type="CDD" id="cd01749">
    <property type="entry name" value="GATase1_PB"/>
    <property type="match status" value="1"/>
</dbReference>
<evidence type="ECO:0000256" key="10">
    <source>
        <dbReference type="HAMAP-Rule" id="MF_01615"/>
    </source>
</evidence>
<dbReference type="EMBL" id="BJUY01000027">
    <property type="protein sequence ID" value="GEK92045.1"/>
    <property type="molecule type" value="Genomic_DNA"/>
</dbReference>
<comment type="pathway">
    <text evidence="10">Cofactor biosynthesis; pyridoxal 5'-phosphate biosynthesis.</text>
</comment>
<dbReference type="Proteomes" id="UP000321662">
    <property type="component" value="Unassembled WGS sequence"/>
</dbReference>
<comment type="caution">
    <text evidence="13">The sequence shown here is derived from an EMBL/GenBank/DDBJ whole genome shotgun (WGS) entry which is preliminary data.</text>
</comment>
<organism evidence="13 14">
    <name type="scientific">Alkalibacterium kapii</name>
    <dbReference type="NCBI Taxonomy" id="426704"/>
    <lineage>
        <taxon>Bacteria</taxon>
        <taxon>Bacillati</taxon>
        <taxon>Bacillota</taxon>
        <taxon>Bacilli</taxon>
        <taxon>Lactobacillales</taxon>
        <taxon>Carnobacteriaceae</taxon>
        <taxon>Alkalibacterium</taxon>
    </lineage>
</organism>
<evidence type="ECO:0000256" key="9">
    <source>
        <dbReference type="ARBA" id="ARBA00064749"/>
    </source>
</evidence>
<dbReference type="HAMAP" id="MF_01615">
    <property type="entry name" value="PdxT"/>
    <property type="match status" value="1"/>
</dbReference>
<dbReference type="InterPro" id="IPR029062">
    <property type="entry name" value="Class_I_gatase-like"/>
</dbReference>
<comment type="function">
    <text evidence="8 10">Catalyzes the hydrolysis of glutamine to glutamate and ammonia as part of the biosynthesis of pyridoxal 5'-phosphate. The resulting ammonia molecule is channeled to the active site of PdxS.</text>
</comment>
<keyword evidence="3 10" id="KW-0663">Pyridoxal phosphate</keyword>
<evidence type="ECO:0000256" key="4">
    <source>
        <dbReference type="ARBA" id="ARBA00022962"/>
    </source>
</evidence>
<keyword evidence="14" id="KW-1185">Reference proteome</keyword>
<dbReference type="Pfam" id="PF01174">
    <property type="entry name" value="SNO"/>
    <property type="match status" value="1"/>
</dbReference>
<dbReference type="GO" id="GO:0042823">
    <property type="term" value="P:pyridoxal phosphate biosynthetic process"/>
    <property type="evidence" value="ECO:0007669"/>
    <property type="project" value="UniProtKB-UniRule"/>
</dbReference>
<evidence type="ECO:0000256" key="5">
    <source>
        <dbReference type="ARBA" id="ARBA00023239"/>
    </source>
</evidence>
<dbReference type="Gene3D" id="3.40.50.880">
    <property type="match status" value="1"/>
</dbReference>
<dbReference type="EC" id="3.5.1.2" evidence="10"/>
<keyword evidence="5 10" id="KW-0456">Lyase</keyword>
<evidence type="ECO:0000256" key="1">
    <source>
        <dbReference type="ARBA" id="ARBA00008345"/>
    </source>
</evidence>
<comment type="similarity">
    <text evidence="1 10">Belongs to the glutaminase PdxT/SNO family.</text>
</comment>
<dbReference type="PROSITE" id="PS51130">
    <property type="entry name" value="PDXT_SNO_2"/>
    <property type="match status" value="1"/>
</dbReference>